<dbReference type="InterPro" id="IPR041539">
    <property type="entry name" value="CxC5"/>
</dbReference>
<feature type="domain" description="CxC5 like cysteine cluster associated with KDZ" evidence="1">
    <location>
        <begin position="92"/>
        <end position="194"/>
    </location>
</feature>
<sequence length="390" mass="46447">MDIDCTPFDSLKDLMIFMFIKSYYCNSDVLYAIDLFNLYKMSDIPRNHILNFLVKINLSEKFQFLKFFEEMKDLIMFFKTLKTRVVSNISRCCKCMHNQFTISYFDVNLYTFIKGPLKCEMEKKKCKKCLTSHYLSFYTCSDKLSYFYDDFLTHEFISFTNETVFERTLLDKLTSDIIFKHCSFQAFVNSYNYYFNFILNIIEDKIFLQEKRLIEAWLYYRFKKSQQEFICIKSNISNIDINDYGEFRLAFCVKDIDEHLKLINRYLSKNFTSKWSGNAHHSQCLHKMCSLSVSVDGNHKINRLKCLNSSIYYKSKEFGNILTGCPNTPDRNSYYCAVHKNVDKPLVFNYLETKLKCFPNQIKLKQKGKLGNVSKLCIYDCFVTQDDKIY</sequence>
<dbReference type="Proteomes" id="UP000663879">
    <property type="component" value="Unassembled WGS sequence"/>
</dbReference>
<reference evidence="2" key="1">
    <citation type="submission" date="2021-02" db="EMBL/GenBank/DDBJ databases">
        <authorList>
            <person name="Nowell W R."/>
        </authorList>
    </citation>
    <scope>NUCLEOTIDE SEQUENCE</scope>
    <source>
        <strain evidence="2">Ploen Becks lab</strain>
    </source>
</reference>
<protein>
    <recommendedName>
        <fullName evidence="1">CxC5 like cysteine cluster associated with KDZ domain-containing protein</fullName>
    </recommendedName>
</protein>
<evidence type="ECO:0000313" key="3">
    <source>
        <dbReference type="Proteomes" id="UP000663879"/>
    </source>
</evidence>
<dbReference type="OrthoDB" id="9989249at2759"/>
<dbReference type="AlphaFoldDB" id="A0A814N698"/>
<comment type="caution">
    <text evidence="2">The sequence shown here is derived from an EMBL/GenBank/DDBJ whole genome shotgun (WGS) entry which is preliminary data.</text>
</comment>
<evidence type="ECO:0000313" key="2">
    <source>
        <dbReference type="EMBL" id="CAF1087926.1"/>
    </source>
</evidence>
<accession>A0A814N698</accession>
<organism evidence="2 3">
    <name type="scientific">Brachionus calyciflorus</name>
    <dbReference type="NCBI Taxonomy" id="104777"/>
    <lineage>
        <taxon>Eukaryota</taxon>
        <taxon>Metazoa</taxon>
        <taxon>Spiralia</taxon>
        <taxon>Gnathifera</taxon>
        <taxon>Rotifera</taxon>
        <taxon>Eurotatoria</taxon>
        <taxon>Monogononta</taxon>
        <taxon>Pseudotrocha</taxon>
        <taxon>Ploima</taxon>
        <taxon>Brachionidae</taxon>
        <taxon>Brachionus</taxon>
    </lineage>
</organism>
<dbReference type="EMBL" id="CAJNOC010006883">
    <property type="protein sequence ID" value="CAF1087926.1"/>
    <property type="molecule type" value="Genomic_DNA"/>
</dbReference>
<proteinExistence type="predicted"/>
<feature type="non-terminal residue" evidence="2">
    <location>
        <position position="1"/>
    </location>
</feature>
<name>A0A814N698_9BILA</name>
<dbReference type="Pfam" id="PF18718">
    <property type="entry name" value="CxC5"/>
    <property type="match status" value="1"/>
</dbReference>
<keyword evidence="3" id="KW-1185">Reference proteome</keyword>
<gene>
    <name evidence="2" type="ORF">OXX778_LOCUS20518</name>
</gene>
<evidence type="ECO:0000259" key="1">
    <source>
        <dbReference type="Pfam" id="PF18718"/>
    </source>
</evidence>